<evidence type="ECO:0000256" key="17">
    <source>
        <dbReference type="SAM" id="MobiDB-lite"/>
    </source>
</evidence>
<feature type="compositionally biased region" description="Basic residues" evidence="17">
    <location>
        <begin position="360"/>
        <end position="381"/>
    </location>
</feature>
<dbReference type="PANTHER" id="PTHR10694:SF129">
    <property type="entry name" value="LYSINE-SPECIFIC DEMETHYLASE 4B-RELATED"/>
    <property type="match status" value="1"/>
</dbReference>
<keyword evidence="7" id="KW-0863">Zinc-finger</keyword>
<keyword evidence="13" id="KW-0805">Transcription regulation</keyword>
<sequence length="860" mass="98673">MSYSEGKIMVFRPTRAEFSDFSAYIRKLESHGAHKAGIVKIVPPNEWVPRRNYNAVDIDIPAPIHQVITGTQGLFQLFNVQKKKLSYKEFKAMANDESHKPPKGDFEELERKYWKNLTFNAPTYAADISGSLFDKDVKEWNISKLNTILDLIQKEYGVKVEGVNTPYLYFGMWKATFAWHTEDMDLYSINYLHFGAPKTWYAVPPEHGQRLERLAAGFFPGSQQSCSNFLRHKMTIISPQVLKKFSIPFDKVTQEAGEFIVTFPFGYHCGFNHGFNCAESTNFASERWIDYGKKAHVCQCKKDSVKICMDAFVKKYQPEQWEDYLAMKRKEESDSSNSSEDEENSEEDSTDDNKDEISPHKMKKPRTAPSKNFHKQKRSKGKPLMSPYSKRQPPVTKSVVLPSSQRKLEDGGLRLPTRKRLSVSHKLVSILDGLWLHQEPNFKAEQAFNMLLAEQEPYCSLCQYFIDFKEYLQNDLPSKLPKLAQTLLSHSRTSKYQVKKFRLTPTKPKVPEICFMSDGSSPESMTSWLESSFASDRESQLLRCYTCRVVVHASCYGIDGVPHESTWKCGRCSQTTENDIVWTNCCLCTLRGGLLKRTVDNRWAHIGCALAIPEVFFQDAGRRQDICTDRIPQGRKKLKCSICHSVSGSKESACVQCCAGKCATAYHVTCYIMAGNRLEPSDWPQPVETYCDRHRRDKFKSKRRDFSEIKNGQCVIAKHKNGRYYKGKVLTMTSEEFYIVAFADGSFCDTVTPKDIEGYDCEENVIPEGTMIMIKWEDGKLWRAKVNGRQINVTYQVKFEDDSVLGVRREDVYSDGAELPPKVLDRMSNATETANLSYWDDLPREGSKRQRKSNPRYSDT</sequence>
<dbReference type="InterPro" id="IPR003349">
    <property type="entry name" value="JmjN"/>
</dbReference>
<keyword evidence="5" id="KW-0479">Metal-binding</keyword>
<dbReference type="GO" id="GO:0140684">
    <property type="term" value="F:histone H3K9me2/H3K9me3 demethylase activity"/>
    <property type="evidence" value="ECO:0007669"/>
    <property type="project" value="UniProtKB-EC"/>
</dbReference>
<dbReference type="SMART" id="SM00249">
    <property type="entry name" value="PHD"/>
    <property type="match status" value="2"/>
</dbReference>
<proteinExistence type="inferred from homology"/>
<keyword evidence="11" id="KW-0560">Oxidoreductase</keyword>
<dbReference type="Gene3D" id="3.30.40.10">
    <property type="entry name" value="Zinc/RING finger domain, C3HC4 (zinc finger)"/>
    <property type="match status" value="2"/>
</dbReference>
<dbReference type="InterPro" id="IPR001965">
    <property type="entry name" value="Znf_PHD"/>
</dbReference>
<evidence type="ECO:0000256" key="13">
    <source>
        <dbReference type="ARBA" id="ARBA00023015"/>
    </source>
</evidence>
<dbReference type="GO" id="GO:0051864">
    <property type="term" value="F:histone H3K36 demethylase activity"/>
    <property type="evidence" value="ECO:0007669"/>
    <property type="project" value="TreeGrafter"/>
</dbReference>
<feature type="compositionally biased region" description="Acidic residues" evidence="17">
    <location>
        <begin position="339"/>
        <end position="350"/>
    </location>
</feature>
<evidence type="ECO:0000259" key="19">
    <source>
        <dbReference type="PROSITE" id="PS51184"/>
    </source>
</evidence>
<dbReference type="PROSITE" id="PS51183">
    <property type="entry name" value="JMJN"/>
    <property type="match status" value="1"/>
</dbReference>
<feature type="region of interest" description="Disordered" evidence="17">
    <location>
        <begin position="329"/>
        <end position="406"/>
    </location>
</feature>
<keyword evidence="6" id="KW-0677">Repeat</keyword>
<protein>
    <recommendedName>
        <fullName evidence="4">[histone H3]-trimethyl-L-lysine(9) demethylase</fullName>
        <ecNumber evidence="4">1.14.11.66</ecNumber>
    </recommendedName>
</protein>
<dbReference type="EC" id="1.14.11.66" evidence="4"/>
<dbReference type="CDD" id="cd20392">
    <property type="entry name" value="Tudor_JMJD2_rpt2"/>
    <property type="match status" value="1"/>
</dbReference>
<dbReference type="EnsemblMetazoa" id="XM_021037814.2">
    <property type="protein sequence ID" value="XP_020893473.1"/>
    <property type="gene ID" value="LOC110232595"/>
</dbReference>
<dbReference type="SUPFAM" id="SSF63748">
    <property type="entry name" value="Tudor/PWWP/MBT"/>
    <property type="match status" value="2"/>
</dbReference>
<dbReference type="AlphaFoldDB" id="A0A913WSL1"/>
<dbReference type="SUPFAM" id="SSF57903">
    <property type="entry name" value="FYVE/PHD zinc finger"/>
    <property type="match status" value="1"/>
</dbReference>
<dbReference type="Pfam" id="PF13831">
    <property type="entry name" value="PHD_2"/>
    <property type="match status" value="1"/>
</dbReference>
<dbReference type="PROSITE" id="PS51184">
    <property type="entry name" value="JMJC"/>
    <property type="match status" value="1"/>
</dbReference>
<dbReference type="CDD" id="cd20391">
    <property type="entry name" value="Tudor_JMJD2_rpt1"/>
    <property type="match status" value="1"/>
</dbReference>
<comment type="similarity">
    <text evidence="3">Belongs to the JHDM3 histone demethylase family.</text>
</comment>
<evidence type="ECO:0000256" key="14">
    <source>
        <dbReference type="ARBA" id="ARBA00023163"/>
    </source>
</evidence>
<keyword evidence="22" id="KW-1185">Reference proteome</keyword>
<dbReference type="InterPro" id="IPR013083">
    <property type="entry name" value="Znf_RING/FYVE/PHD"/>
</dbReference>
<dbReference type="KEGG" id="epa:110232595"/>
<dbReference type="SMART" id="SM00545">
    <property type="entry name" value="JmjN"/>
    <property type="match status" value="1"/>
</dbReference>
<dbReference type="SMART" id="SM00333">
    <property type="entry name" value="TUDOR"/>
    <property type="match status" value="2"/>
</dbReference>
<evidence type="ECO:0000256" key="1">
    <source>
        <dbReference type="ARBA" id="ARBA00001954"/>
    </source>
</evidence>
<organism evidence="21 22">
    <name type="scientific">Exaiptasia diaphana</name>
    <name type="common">Tropical sea anemone</name>
    <name type="synonym">Aiptasia pulchella</name>
    <dbReference type="NCBI Taxonomy" id="2652724"/>
    <lineage>
        <taxon>Eukaryota</taxon>
        <taxon>Metazoa</taxon>
        <taxon>Cnidaria</taxon>
        <taxon>Anthozoa</taxon>
        <taxon>Hexacorallia</taxon>
        <taxon>Actiniaria</taxon>
        <taxon>Aiptasiidae</taxon>
        <taxon>Exaiptasia</taxon>
    </lineage>
</organism>
<dbReference type="GeneID" id="110232595"/>
<evidence type="ECO:0000256" key="2">
    <source>
        <dbReference type="ARBA" id="ARBA00004123"/>
    </source>
</evidence>
<dbReference type="OrthoDB" id="9547406at2759"/>
<feature type="domain" description="JmjC" evidence="19">
    <location>
        <begin position="134"/>
        <end position="300"/>
    </location>
</feature>
<comment type="subcellular location">
    <subcellularLocation>
        <location evidence="2">Nucleus</location>
    </subcellularLocation>
</comment>
<keyword evidence="15" id="KW-0539">Nucleus</keyword>
<evidence type="ECO:0000313" key="21">
    <source>
        <dbReference type="EnsemblMetazoa" id="XP_020893473.1"/>
    </source>
</evidence>
<keyword evidence="9" id="KW-0156">Chromatin regulator</keyword>
<dbReference type="InterPro" id="IPR034732">
    <property type="entry name" value="EPHD"/>
</dbReference>
<feature type="domain" description="JmjN" evidence="18">
    <location>
        <begin position="8"/>
        <end position="50"/>
    </location>
</feature>
<keyword evidence="14" id="KW-0804">Transcription</keyword>
<dbReference type="Gene3D" id="2.30.30.140">
    <property type="match status" value="1"/>
</dbReference>
<evidence type="ECO:0000313" key="22">
    <source>
        <dbReference type="Proteomes" id="UP000887567"/>
    </source>
</evidence>
<dbReference type="PROSITE" id="PS51805">
    <property type="entry name" value="EPHD"/>
    <property type="match status" value="1"/>
</dbReference>
<dbReference type="Gene3D" id="2.60.120.650">
    <property type="entry name" value="Cupin"/>
    <property type="match status" value="1"/>
</dbReference>
<dbReference type="GO" id="GO:0005634">
    <property type="term" value="C:nucleus"/>
    <property type="evidence" value="ECO:0007669"/>
    <property type="project" value="UniProtKB-SubCell"/>
</dbReference>
<dbReference type="Pfam" id="PF18104">
    <property type="entry name" value="Tudor_2"/>
    <property type="match status" value="1"/>
</dbReference>
<dbReference type="FunFam" id="2.60.120.650:FF:000048">
    <property type="entry name" value="Lysine-specific demethylase 4A"/>
    <property type="match status" value="1"/>
</dbReference>
<evidence type="ECO:0000259" key="20">
    <source>
        <dbReference type="PROSITE" id="PS51805"/>
    </source>
</evidence>
<evidence type="ECO:0000256" key="4">
    <source>
        <dbReference type="ARBA" id="ARBA00012900"/>
    </source>
</evidence>
<name>A0A913WSL1_EXADI</name>
<dbReference type="InterPro" id="IPR002999">
    <property type="entry name" value="Tudor"/>
</dbReference>
<dbReference type="Gene3D" id="3.10.330.70">
    <property type="match status" value="1"/>
</dbReference>
<dbReference type="PANTHER" id="PTHR10694">
    <property type="entry name" value="LYSINE-SPECIFIC DEMETHYLASE"/>
    <property type="match status" value="1"/>
</dbReference>
<accession>A0A913WSL1</accession>
<evidence type="ECO:0000256" key="11">
    <source>
        <dbReference type="ARBA" id="ARBA00023002"/>
    </source>
</evidence>
<dbReference type="Pfam" id="PF13832">
    <property type="entry name" value="zf-HC5HC2H_2"/>
    <property type="match status" value="1"/>
</dbReference>
<dbReference type="OMA" id="SGQYDMT"/>
<evidence type="ECO:0000256" key="8">
    <source>
        <dbReference type="ARBA" id="ARBA00022833"/>
    </source>
</evidence>
<dbReference type="InterPro" id="IPR011011">
    <property type="entry name" value="Znf_FYVE_PHD"/>
</dbReference>
<keyword evidence="10" id="KW-0223">Dioxygenase</keyword>
<dbReference type="GO" id="GO:0010468">
    <property type="term" value="P:regulation of gene expression"/>
    <property type="evidence" value="ECO:0007669"/>
    <property type="project" value="TreeGrafter"/>
</dbReference>
<evidence type="ECO:0000256" key="5">
    <source>
        <dbReference type="ARBA" id="ARBA00022723"/>
    </source>
</evidence>
<dbReference type="InterPro" id="IPR019787">
    <property type="entry name" value="Znf_PHD-finger"/>
</dbReference>
<dbReference type="InterPro" id="IPR040477">
    <property type="entry name" value="KDM4-like_Tudor"/>
</dbReference>
<reference evidence="21" key="1">
    <citation type="submission" date="2022-11" db="UniProtKB">
        <authorList>
            <consortium name="EnsemblMetazoa"/>
        </authorList>
    </citation>
    <scope>IDENTIFICATION</scope>
</reference>
<dbReference type="Pfam" id="PF02373">
    <property type="entry name" value="JmjC"/>
    <property type="match status" value="1"/>
</dbReference>
<dbReference type="GO" id="GO:0000785">
    <property type="term" value="C:chromatin"/>
    <property type="evidence" value="ECO:0007669"/>
    <property type="project" value="TreeGrafter"/>
</dbReference>
<evidence type="ECO:0000256" key="15">
    <source>
        <dbReference type="ARBA" id="ARBA00023242"/>
    </source>
</evidence>
<comment type="catalytic activity">
    <reaction evidence="16">
        <text>N(6),N(6),N(6)-trimethyl-L-lysyl(9)-[histone H3] + 2 2-oxoglutarate + 2 O2 = N(6)-methyl-L-lysyl(9)-[histone H3] + 2 formaldehyde + 2 succinate + 2 CO2</text>
        <dbReference type="Rhea" id="RHEA:60200"/>
        <dbReference type="Rhea" id="RHEA-COMP:15538"/>
        <dbReference type="Rhea" id="RHEA-COMP:15542"/>
        <dbReference type="ChEBI" id="CHEBI:15379"/>
        <dbReference type="ChEBI" id="CHEBI:16526"/>
        <dbReference type="ChEBI" id="CHEBI:16810"/>
        <dbReference type="ChEBI" id="CHEBI:16842"/>
        <dbReference type="ChEBI" id="CHEBI:30031"/>
        <dbReference type="ChEBI" id="CHEBI:61929"/>
        <dbReference type="ChEBI" id="CHEBI:61961"/>
        <dbReference type="EC" id="1.14.11.66"/>
    </reaction>
</comment>
<keyword evidence="8" id="KW-0862">Zinc</keyword>
<dbReference type="SUPFAM" id="SSF51197">
    <property type="entry name" value="Clavaminate synthase-like"/>
    <property type="match status" value="1"/>
</dbReference>
<feature type="domain" description="PHD-type" evidence="20">
    <location>
        <begin position="582"/>
        <end position="695"/>
    </location>
</feature>
<dbReference type="InterPro" id="IPR003347">
    <property type="entry name" value="JmjC_dom"/>
</dbReference>
<evidence type="ECO:0000256" key="16">
    <source>
        <dbReference type="ARBA" id="ARBA00049349"/>
    </source>
</evidence>
<keyword evidence="12" id="KW-0408">Iron</keyword>
<dbReference type="RefSeq" id="XP_020893473.1">
    <property type="nucleotide sequence ID" value="XM_021037814.2"/>
</dbReference>
<evidence type="ECO:0000256" key="10">
    <source>
        <dbReference type="ARBA" id="ARBA00022964"/>
    </source>
</evidence>
<dbReference type="SMART" id="SM00558">
    <property type="entry name" value="JmjC"/>
    <property type="match status" value="1"/>
</dbReference>
<evidence type="ECO:0000259" key="18">
    <source>
        <dbReference type="PROSITE" id="PS51183"/>
    </source>
</evidence>
<evidence type="ECO:0000256" key="6">
    <source>
        <dbReference type="ARBA" id="ARBA00022737"/>
    </source>
</evidence>
<comment type="cofactor">
    <cofactor evidence="1">
        <name>Fe(2+)</name>
        <dbReference type="ChEBI" id="CHEBI:29033"/>
    </cofactor>
</comment>
<evidence type="ECO:0000256" key="3">
    <source>
        <dbReference type="ARBA" id="ARBA00009711"/>
    </source>
</evidence>
<evidence type="ECO:0000256" key="12">
    <source>
        <dbReference type="ARBA" id="ARBA00023004"/>
    </source>
</evidence>
<dbReference type="Pfam" id="PF02375">
    <property type="entry name" value="JmjN"/>
    <property type="match status" value="1"/>
</dbReference>
<evidence type="ECO:0000256" key="7">
    <source>
        <dbReference type="ARBA" id="ARBA00022771"/>
    </source>
</evidence>
<dbReference type="GO" id="GO:0008270">
    <property type="term" value="F:zinc ion binding"/>
    <property type="evidence" value="ECO:0007669"/>
    <property type="project" value="UniProtKB-KW"/>
</dbReference>
<feature type="region of interest" description="Disordered" evidence="17">
    <location>
        <begin position="838"/>
        <end position="860"/>
    </location>
</feature>
<dbReference type="Proteomes" id="UP000887567">
    <property type="component" value="Unplaced"/>
</dbReference>
<evidence type="ECO:0000256" key="9">
    <source>
        <dbReference type="ARBA" id="ARBA00022853"/>
    </source>
</evidence>